<gene>
    <name evidence="1" type="ORF">UK15_18245</name>
</gene>
<accession>A0A0M2GQC0</accession>
<organism evidence="1 2">
    <name type="scientific">Streptomyces variegatus</name>
    <dbReference type="NCBI Taxonomy" id="284040"/>
    <lineage>
        <taxon>Bacteria</taxon>
        <taxon>Bacillati</taxon>
        <taxon>Actinomycetota</taxon>
        <taxon>Actinomycetes</taxon>
        <taxon>Kitasatosporales</taxon>
        <taxon>Streptomycetaceae</taxon>
        <taxon>Streptomyces</taxon>
    </lineage>
</organism>
<dbReference type="Proteomes" id="UP000034786">
    <property type="component" value="Unassembled WGS sequence"/>
</dbReference>
<keyword evidence="2" id="KW-1185">Reference proteome</keyword>
<comment type="caution">
    <text evidence="1">The sequence shown here is derived from an EMBL/GenBank/DDBJ whole genome shotgun (WGS) entry which is preliminary data.</text>
</comment>
<evidence type="ECO:0000313" key="1">
    <source>
        <dbReference type="EMBL" id="KJK38202.1"/>
    </source>
</evidence>
<sequence>MPLLMLDLDNTLVDRDAAFRDAVTTLLAEHRLPGTDLTCLGYDRPVPGHGARHGHPREKAFIESYRDGSFPYVLIAADRV</sequence>
<protein>
    <recommendedName>
        <fullName evidence="3">Hydrolase</fullName>
    </recommendedName>
</protein>
<dbReference type="RefSeq" id="WP_031136790.1">
    <property type="nucleotide sequence ID" value="NZ_JYJH01000012.1"/>
</dbReference>
<dbReference type="STRING" id="284040.UK15_18245"/>
<dbReference type="EMBL" id="JYJH01000012">
    <property type="protein sequence ID" value="KJK38202.1"/>
    <property type="molecule type" value="Genomic_DNA"/>
</dbReference>
<name>A0A0M2GQC0_9ACTN</name>
<proteinExistence type="predicted"/>
<evidence type="ECO:0000313" key="2">
    <source>
        <dbReference type="Proteomes" id="UP000034786"/>
    </source>
</evidence>
<reference evidence="2" key="1">
    <citation type="submission" date="2015-02" db="EMBL/GenBank/DDBJ databases">
        <authorList>
            <person name="Ju K.-S."/>
            <person name="Doroghazi J.R."/>
            <person name="Metcalf W."/>
        </authorList>
    </citation>
    <scope>NUCLEOTIDE SEQUENCE [LARGE SCALE GENOMIC DNA]</scope>
    <source>
        <strain evidence="2">NRRL B-16380</strain>
    </source>
</reference>
<dbReference type="PATRIC" id="fig|284040.3.peg.1460"/>
<dbReference type="AlphaFoldDB" id="A0A0M2GQC0"/>
<evidence type="ECO:0008006" key="3">
    <source>
        <dbReference type="Google" id="ProtNLM"/>
    </source>
</evidence>